<organism evidence="1 2">
    <name type="scientific">Hypericibacter terrae</name>
    <dbReference type="NCBI Taxonomy" id="2602015"/>
    <lineage>
        <taxon>Bacteria</taxon>
        <taxon>Pseudomonadati</taxon>
        <taxon>Pseudomonadota</taxon>
        <taxon>Alphaproteobacteria</taxon>
        <taxon>Rhodospirillales</taxon>
        <taxon>Dongiaceae</taxon>
        <taxon>Hypericibacter</taxon>
    </lineage>
</organism>
<dbReference type="KEGG" id="htq:FRZ44_41810"/>
<proteinExistence type="predicted"/>
<accession>A0A5J6MS47</accession>
<evidence type="ECO:0000313" key="2">
    <source>
        <dbReference type="Proteomes" id="UP000326202"/>
    </source>
</evidence>
<gene>
    <name evidence="1" type="ORF">FRZ44_41810</name>
</gene>
<reference evidence="1 2" key="1">
    <citation type="submission" date="2019-08" db="EMBL/GenBank/DDBJ databases">
        <title>Hyperibacter terrae gen. nov., sp. nov. and Hyperibacter viscosus sp. nov., two new members in the family Rhodospirillaceae isolated from the rhizosphere of Hypericum perforatum.</title>
        <authorList>
            <person name="Noviana Z."/>
        </authorList>
    </citation>
    <scope>NUCLEOTIDE SEQUENCE [LARGE SCALE GENOMIC DNA]</scope>
    <source>
        <strain evidence="1 2">R5913</strain>
    </source>
</reference>
<protein>
    <submittedName>
        <fullName evidence="1">Uncharacterized protein</fullName>
    </submittedName>
</protein>
<dbReference type="AlphaFoldDB" id="A0A5J6MS47"/>
<dbReference type="Proteomes" id="UP000326202">
    <property type="component" value="Chromosome"/>
</dbReference>
<sequence length="165" mass="17036">MVAALLLAACDSKPDFGGSYSDKNGLMSLNFHSNGKVTVDTVGGGGDFDYVVSGKTITLKMPQGDQTLTIADDGTLTVPGGPPLIKDREYACKDDSGAIGNLRLSGDEAYMVDPKDQTAAGTQKIGTFTDDGKQLVITDAEGSNTYTEDKGTLTAGKVTCTLIGG</sequence>
<dbReference type="EMBL" id="CP042906">
    <property type="protein sequence ID" value="QEX18870.1"/>
    <property type="molecule type" value="Genomic_DNA"/>
</dbReference>
<keyword evidence="2" id="KW-1185">Reference proteome</keyword>
<name>A0A5J6MS47_9PROT</name>
<evidence type="ECO:0000313" key="1">
    <source>
        <dbReference type="EMBL" id="QEX18870.1"/>
    </source>
</evidence>